<dbReference type="InterPro" id="IPR002939">
    <property type="entry name" value="DnaJ_C"/>
</dbReference>
<feature type="region of interest" description="Disordered" evidence="2">
    <location>
        <begin position="187"/>
        <end position="208"/>
    </location>
</feature>
<dbReference type="InterPro" id="IPR051339">
    <property type="entry name" value="DnaJ_subfamily_B"/>
</dbReference>
<dbReference type="PANTHER" id="PTHR24078">
    <property type="entry name" value="DNAJ HOMOLOG SUBFAMILY C MEMBER"/>
    <property type="match status" value="1"/>
</dbReference>
<dbReference type="InterPro" id="IPR008971">
    <property type="entry name" value="HSP40/DnaJ_pept-bd"/>
</dbReference>
<dbReference type="GO" id="GO:0006457">
    <property type="term" value="P:protein folding"/>
    <property type="evidence" value="ECO:0007669"/>
    <property type="project" value="InterPro"/>
</dbReference>
<evidence type="ECO:0000256" key="2">
    <source>
        <dbReference type="SAM" id="MobiDB-lite"/>
    </source>
</evidence>
<evidence type="ECO:0000313" key="4">
    <source>
        <dbReference type="EMBL" id="CAA2964502.1"/>
    </source>
</evidence>
<feature type="domain" description="Chaperone DnaJ C-terminal" evidence="3">
    <location>
        <begin position="207"/>
        <end position="279"/>
    </location>
</feature>
<dbReference type="OrthoDB" id="550424at2759"/>
<dbReference type="Pfam" id="PF01556">
    <property type="entry name" value="DnaJ_C"/>
    <property type="match status" value="1"/>
</dbReference>
<dbReference type="SUPFAM" id="SSF49493">
    <property type="entry name" value="HSP40/DnaJ peptide-binding domain"/>
    <property type="match status" value="1"/>
</dbReference>
<dbReference type="GO" id="GO:0051087">
    <property type="term" value="F:protein-folding chaperone binding"/>
    <property type="evidence" value="ECO:0007669"/>
    <property type="project" value="TreeGrafter"/>
</dbReference>
<dbReference type="Gramene" id="OE9A067080T1">
    <property type="protein sequence ID" value="OE9A067080C1"/>
    <property type="gene ID" value="OE9A067080"/>
</dbReference>
<dbReference type="GO" id="GO:0051082">
    <property type="term" value="F:unfolded protein binding"/>
    <property type="evidence" value="ECO:0007669"/>
    <property type="project" value="InterPro"/>
</dbReference>
<comment type="caution">
    <text evidence="4">The sequence shown here is derived from an EMBL/GenBank/DDBJ whole genome shotgun (WGS) entry which is preliminary data.</text>
</comment>
<protein>
    <submittedName>
        <fullName evidence="4">DnaJ homolog 1-like</fullName>
    </submittedName>
</protein>
<dbReference type="EMBL" id="CACTIH010001825">
    <property type="protein sequence ID" value="CAA2964502.1"/>
    <property type="molecule type" value="Genomic_DNA"/>
</dbReference>
<dbReference type="PANTHER" id="PTHR24078:SF522">
    <property type="entry name" value="DNAJ CHAPERONE C-TERMINAL DOMAIN-CONTAINING PROTEIN"/>
    <property type="match status" value="1"/>
</dbReference>
<gene>
    <name evidence="4" type="ORF">OLEA9_A067080</name>
</gene>
<evidence type="ECO:0000259" key="3">
    <source>
        <dbReference type="Pfam" id="PF01556"/>
    </source>
</evidence>
<organism evidence="4 5">
    <name type="scientific">Olea europaea subsp. europaea</name>
    <dbReference type="NCBI Taxonomy" id="158383"/>
    <lineage>
        <taxon>Eukaryota</taxon>
        <taxon>Viridiplantae</taxon>
        <taxon>Streptophyta</taxon>
        <taxon>Embryophyta</taxon>
        <taxon>Tracheophyta</taxon>
        <taxon>Spermatophyta</taxon>
        <taxon>Magnoliopsida</taxon>
        <taxon>eudicotyledons</taxon>
        <taxon>Gunneridae</taxon>
        <taxon>Pentapetalae</taxon>
        <taxon>asterids</taxon>
        <taxon>lamiids</taxon>
        <taxon>Lamiales</taxon>
        <taxon>Oleaceae</taxon>
        <taxon>Oleeae</taxon>
        <taxon>Olea</taxon>
    </lineage>
</organism>
<dbReference type="Proteomes" id="UP000594638">
    <property type="component" value="Unassembled WGS sequence"/>
</dbReference>
<feature type="compositionally biased region" description="Basic residues" evidence="2">
    <location>
        <begin position="187"/>
        <end position="201"/>
    </location>
</feature>
<name>A0A8S0QA03_OLEEU</name>
<reference evidence="4 5" key="1">
    <citation type="submission" date="2019-12" db="EMBL/GenBank/DDBJ databases">
        <authorList>
            <person name="Alioto T."/>
            <person name="Alioto T."/>
            <person name="Gomez Garrido J."/>
        </authorList>
    </citation>
    <scope>NUCLEOTIDE SEQUENCE [LARGE SCALE GENOMIC DNA]</scope>
</reference>
<proteinExistence type="predicted"/>
<dbReference type="AlphaFoldDB" id="A0A8S0QA03"/>
<accession>A0A8S0QA03</accession>
<dbReference type="GO" id="GO:0005829">
    <property type="term" value="C:cytosol"/>
    <property type="evidence" value="ECO:0007669"/>
    <property type="project" value="TreeGrafter"/>
</dbReference>
<dbReference type="Gene3D" id="2.60.260.20">
    <property type="entry name" value="Urease metallochaperone UreE, N-terminal domain"/>
    <property type="match status" value="1"/>
</dbReference>
<evidence type="ECO:0000256" key="1">
    <source>
        <dbReference type="ARBA" id="ARBA00023186"/>
    </source>
</evidence>
<keyword evidence="5" id="KW-1185">Reference proteome</keyword>
<sequence length="287" mass="32455">MTNKCPQQNAWLQFFYLKHSFGQSPFLHNLSSLQHLYLMGDPPKSLTPNFYSILGIPKTAFLAAIGRAYKSLPHTSFTHHKQDQPNAKSKRFVTQYKPGKHNYINGFLCFNQNLLQGLATFQSRLPKGGKFSIKNSQLKNCDTYYVFTIHGRRKTQTIEKKLEHTLEELCHGCVKKMKITRGHLKYRGGKRAQRSPLKGRRREAGNRDDLELGVEVPSIQAVTGCTISVPLLGGGDMTLSLDDIIYAGYEKLVPGQGMPKTKEDGRRGDFCLKFLVELPTELPMHNA</sequence>
<evidence type="ECO:0000313" key="5">
    <source>
        <dbReference type="Proteomes" id="UP000594638"/>
    </source>
</evidence>
<keyword evidence="1" id="KW-0143">Chaperone</keyword>